<dbReference type="SMART" id="SM00448">
    <property type="entry name" value="REC"/>
    <property type="match status" value="1"/>
</dbReference>
<dbReference type="Gene3D" id="1.10.10.60">
    <property type="entry name" value="Homeodomain-like"/>
    <property type="match status" value="1"/>
</dbReference>
<dbReference type="OMA" id="WIDDIFT"/>
<gene>
    <name evidence="8" type="ORF">EUTSA_v10019799mg</name>
</gene>
<dbReference type="InterPro" id="IPR001789">
    <property type="entry name" value="Sig_transdc_resp-reg_receiver"/>
</dbReference>
<dbReference type="eggNOG" id="KOG1601">
    <property type="taxonomic scope" value="Eukaryota"/>
</dbReference>
<comment type="caution">
    <text evidence="5">Lacks conserved residue(s) required for the propagation of feature annotation.</text>
</comment>
<reference evidence="8 9" key="1">
    <citation type="journal article" date="2013" name="Front. Plant Sci.">
        <title>The Reference Genome of the Halophytic Plant Eutrema salsugineum.</title>
        <authorList>
            <person name="Yang R."/>
            <person name="Jarvis D.E."/>
            <person name="Chen H."/>
            <person name="Beilstein M.A."/>
            <person name="Grimwood J."/>
            <person name="Jenkins J."/>
            <person name="Shu S."/>
            <person name="Prochnik S."/>
            <person name="Xin M."/>
            <person name="Ma C."/>
            <person name="Schmutz J."/>
            <person name="Wing R.A."/>
            <person name="Mitchell-Olds T."/>
            <person name="Schumaker K.S."/>
            <person name="Wang X."/>
        </authorList>
    </citation>
    <scope>NUCLEOTIDE SEQUENCE [LARGE SCALE GENOMIC DNA]</scope>
</reference>
<dbReference type="NCBIfam" id="TIGR01557">
    <property type="entry name" value="myb_SHAQKYF"/>
    <property type="match status" value="1"/>
</dbReference>
<proteinExistence type="predicted"/>
<dbReference type="AlphaFoldDB" id="V4KBF2"/>
<keyword evidence="3" id="KW-0804">Transcription</keyword>
<evidence type="ECO:0000256" key="1">
    <source>
        <dbReference type="ARBA" id="ARBA00004123"/>
    </source>
</evidence>
<evidence type="ECO:0000256" key="6">
    <source>
        <dbReference type="SAM" id="MobiDB-lite"/>
    </source>
</evidence>
<evidence type="ECO:0000256" key="5">
    <source>
        <dbReference type="PROSITE-ProRule" id="PRU00169"/>
    </source>
</evidence>
<comment type="subcellular location">
    <subcellularLocation>
        <location evidence="1">Nucleus</location>
    </subcellularLocation>
</comment>
<dbReference type="EMBL" id="KI517953">
    <property type="protein sequence ID" value="ESQ28454.1"/>
    <property type="molecule type" value="Genomic_DNA"/>
</dbReference>
<dbReference type="InterPro" id="IPR011006">
    <property type="entry name" value="CheY-like_superfamily"/>
</dbReference>
<dbReference type="Proteomes" id="UP000030689">
    <property type="component" value="Unassembled WGS sequence"/>
</dbReference>
<accession>V4KBF2</accession>
<dbReference type="Gene3D" id="3.40.50.2300">
    <property type="match status" value="1"/>
</dbReference>
<protein>
    <recommendedName>
        <fullName evidence="7">Response regulatory domain-containing protein</fullName>
    </recommendedName>
</protein>
<name>V4KBF2_EUTSA</name>
<dbReference type="PANTHER" id="PTHR43367">
    <property type="match status" value="1"/>
</dbReference>
<feature type="region of interest" description="Disordered" evidence="6">
    <location>
        <begin position="385"/>
        <end position="412"/>
    </location>
</feature>
<evidence type="ECO:0000256" key="4">
    <source>
        <dbReference type="ARBA" id="ARBA00023242"/>
    </source>
</evidence>
<dbReference type="Gramene" id="ESQ28454">
    <property type="protein sequence ID" value="ESQ28454"/>
    <property type="gene ID" value="EUTSA_v10019799mg"/>
</dbReference>
<dbReference type="KEGG" id="eus:EUTSA_v10019799mg"/>
<dbReference type="InterPro" id="IPR009057">
    <property type="entry name" value="Homeodomain-like_sf"/>
</dbReference>
<evidence type="ECO:0000313" key="9">
    <source>
        <dbReference type="Proteomes" id="UP000030689"/>
    </source>
</evidence>
<dbReference type="PANTHER" id="PTHR43367:SF1">
    <property type="entry name" value="TWO-COMPONENT RESPONSE REGULATOR-LIKE APRR6-RELATED"/>
    <property type="match status" value="1"/>
</dbReference>
<dbReference type="InterPro" id="IPR006447">
    <property type="entry name" value="Myb_dom_plants"/>
</dbReference>
<dbReference type="GO" id="GO:0003677">
    <property type="term" value="F:DNA binding"/>
    <property type="evidence" value="ECO:0007669"/>
    <property type="project" value="InterPro"/>
</dbReference>
<keyword evidence="4" id="KW-0539">Nucleus</keyword>
<dbReference type="GO" id="GO:0005634">
    <property type="term" value="C:nucleus"/>
    <property type="evidence" value="ECO:0007669"/>
    <property type="project" value="UniProtKB-SubCell"/>
</dbReference>
<dbReference type="Pfam" id="PF00072">
    <property type="entry name" value="Response_reg"/>
    <property type="match status" value="1"/>
</dbReference>
<dbReference type="PROSITE" id="PS50110">
    <property type="entry name" value="RESPONSE_REGULATORY"/>
    <property type="match status" value="1"/>
</dbReference>
<feature type="domain" description="Response regulatory" evidence="7">
    <location>
        <begin position="22"/>
        <end position="135"/>
    </location>
</feature>
<sequence>MTEKLSVNLAGNTVPERIGDISVLLIDNDTISIGSLTSMLKQFSYKVVSVNMASEALSMIEKQKDIGLVIANIEMPHIDSHSFLTALLHKEIPLILISPEMDNKEASDLLTKSAHFCLKKPISENDIKNLWQHVVPKKSQELEKINITEQQEKVVEKSILNQIESFRETIKRQRTSQSSLLGRRPFVKTFTTPETYQKRNGKAINEGKTKPVYPTEAAKKRGEGIKMESNVGRRCNVWTQDRQMKFLTAISILGEKDSRPKSILSIMNDSDLNLRQVGSHLQKYKAQVELMNDSLSKNEWRSTDKTFNYPSDYEYPFNASNLAKNIVKSNTKWYSLKKKEASSSSIDQYSFKKSAGKEKARMMPKFHLGGKLDLSKHSFFDNMLNKSPMEAKSPSATSNNPPSHISSTNYVNNSVLSSDNPPVLSGLPSSVGASNYSGLSDNPLVLAGLPSIVSASNHSGLSSDNPPVLSGLPSSVGASNHSGLSDNSLIISGLPSSVSASNTDALQICTPHSEPNPFQPSSSVLEFDWNQLDLDSIYIPEAYVPQADLFTMGESYFLPDLDVTMNPLETNMDMIDWIPSTDNISDHETNMNQMGWAPSTENISLPETNMNQMDWIPTIEKYVLPQTDMNINVPETNTTHMGWVSSGEGYVASENMIPSEISNQMGRVSSGENHVLPQDIISSVSFASGQTSYENPSQTNTTTILETNTDQMDWLFSEESFLLLEDMPSFETNTTQSLEINMEDMGLVPYMEDNDVPIEELISFDIDVNEMDIDYWLGNYGSSEENIPLSTRYTRHDSAFNTLMDSTPHTTMEDHDQSLAMNLKSSSQQHNMMEPCGYQNMGAENPREAMEGGVHFDDDPEDMSWIDEMINDNA</sequence>
<organism evidence="8 9">
    <name type="scientific">Eutrema salsugineum</name>
    <name type="common">Saltwater cress</name>
    <name type="synonym">Sisymbrium salsugineum</name>
    <dbReference type="NCBI Taxonomy" id="72664"/>
    <lineage>
        <taxon>Eukaryota</taxon>
        <taxon>Viridiplantae</taxon>
        <taxon>Streptophyta</taxon>
        <taxon>Embryophyta</taxon>
        <taxon>Tracheophyta</taxon>
        <taxon>Spermatophyta</taxon>
        <taxon>Magnoliopsida</taxon>
        <taxon>eudicotyledons</taxon>
        <taxon>Gunneridae</taxon>
        <taxon>Pentapetalae</taxon>
        <taxon>rosids</taxon>
        <taxon>malvids</taxon>
        <taxon>Brassicales</taxon>
        <taxon>Brassicaceae</taxon>
        <taxon>Eutremeae</taxon>
        <taxon>Eutrema</taxon>
    </lineage>
</organism>
<keyword evidence="9" id="KW-1185">Reference proteome</keyword>
<evidence type="ECO:0000256" key="3">
    <source>
        <dbReference type="ARBA" id="ARBA00023163"/>
    </source>
</evidence>
<dbReference type="CDD" id="cd17584">
    <property type="entry name" value="REC_typeB_ARR-like"/>
    <property type="match status" value="1"/>
</dbReference>
<dbReference type="STRING" id="72664.V4KBF2"/>
<dbReference type="SUPFAM" id="SSF46689">
    <property type="entry name" value="Homeodomain-like"/>
    <property type="match status" value="1"/>
</dbReference>
<dbReference type="SUPFAM" id="SSF52172">
    <property type="entry name" value="CheY-like"/>
    <property type="match status" value="1"/>
</dbReference>
<evidence type="ECO:0000256" key="2">
    <source>
        <dbReference type="ARBA" id="ARBA00023015"/>
    </source>
</evidence>
<keyword evidence="2" id="KW-0805">Transcription regulation</keyword>
<evidence type="ECO:0000259" key="7">
    <source>
        <dbReference type="PROSITE" id="PS50110"/>
    </source>
</evidence>
<dbReference type="GO" id="GO:0000160">
    <property type="term" value="P:phosphorelay signal transduction system"/>
    <property type="evidence" value="ECO:0007669"/>
    <property type="project" value="InterPro"/>
</dbReference>
<feature type="compositionally biased region" description="Polar residues" evidence="6">
    <location>
        <begin position="394"/>
        <end position="412"/>
    </location>
</feature>
<evidence type="ECO:0000313" key="8">
    <source>
        <dbReference type="EMBL" id="ESQ28454.1"/>
    </source>
</evidence>